<accession>A0A380T9K9</accession>
<dbReference type="Gene3D" id="3.40.50.12370">
    <property type="match status" value="1"/>
</dbReference>
<dbReference type="InterPro" id="IPR006016">
    <property type="entry name" value="UspA"/>
</dbReference>
<evidence type="ECO:0000259" key="2">
    <source>
        <dbReference type="Pfam" id="PF00582"/>
    </source>
</evidence>
<comment type="similarity">
    <text evidence="1">Belongs to the universal stress protein A family.</text>
</comment>
<dbReference type="AlphaFoldDB" id="A0A380T9K9"/>
<name>A0A380T9K9_9ZZZZ</name>
<proteinExistence type="inferred from homology"/>
<dbReference type="PANTHER" id="PTHR46268:SF15">
    <property type="entry name" value="UNIVERSAL STRESS PROTEIN HP_0031"/>
    <property type="match status" value="1"/>
</dbReference>
<reference evidence="3" key="1">
    <citation type="submission" date="2018-07" db="EMBL/GenBank/DDBJ databases">
        <authorList>
            <person name="Quirk P.G."/>
            <person name="Krulwich T.A."/>
        </authorList>
    </citation>
    <scope>NUCLEOTIDE SEQUENCE</scope>
</reference>
<protein>
    <recommendedName>
        <fullName evidence="2">UspA domain-containing protein</fullName>
    </recommendedName>
</protein>
<dbReference type="EMBL" id="UIDG01000001">
    <property type="protein sequence ID" value="SUS03355.1"/>
    <property type="molecule type" value="Genomic_DNA"/>
</dbReference>
<feature type="domain" description="UspA" evidence="2">
    <location>
        <begin position="159"/>
        <end position="277"/>
    </location>
</feature>
<dbReference type="PANTHER" id="PTHR46268">
    <property type="entry name" value="STRESS RESPONSE PROTEIN NHAX"/>
    <property type="match status" value="1"/>
</dbReference>
<dbReference type="SUPFAM" id="SSF52402">
    <property type="entry name" value="Adenine nucleotide alpha hydrolases-like"/>
    <property type="match status" value="2"/>
</dbReference>
<dbReference type="CDD" id="cd00293">
    <property type="entry name" value="USP-like"/>
    <property type="match status" value="1"/>
</dbReference>
<sequence>MRDVFLQIDTYAEPTPLAAIDQAVRFAKLLDCSLTGLAVHIDIHVPDNWLAERLLHVQKLAAVEEAKSLEAAQTLLKYMTATATTEGVRCEETIVRANVHRVGDAIANLARTRDLALVPLGNRLDAQRLVAEDVLFGSGRPMLAFHPEGAPLPSGKLGRVAIAWDRSRCAARAVSDALPLLKQAGDVRIVTVVGEKASAKSGLAIDLVRHLKCFGIVTEIDEVDGRGRSIGASLDAYVDKYAPQLMVMGGYGTSKLKEFVLGGATEHVLNRLRVATLLSH</sequence>
<dbReference type="Pfam" id="PF00582">
    <property type="entry name" value="Usp"/>
    <property type="match status" value="1"/>
</dbReference>
<evidence type="ECO:0000256" key="1">
    <source>
        <dbReference type="ARBA" id="ARBA00008791"/>
    </source>
</evidence>
<organism evidence="3">
    <name type="scientific">metagenome</name>
    <dbReference type="NCBI Taxonomy" id="256318"/>
    <lineage>
        <taxon>unclassified sequences</taxon>
        <taxon>metagenomes</taxon>
    </lineage>
</organism>
<gene>
    <name evidence="3" type="ORF">DF3PB_10107</name>
</gene>
<evidence type="ECO:0000313" key="3">
    <source>
        <dbReference type="EMBL" id="SUS03355.1"/>
    </source>
</evidence>